<gene>
    <name evidence="2" type="ORF">A4A49_06597</name>
</gene>
<feature type="region of interest" description="Disordered" evidence="1">
    <location>
        <begin position="69"/>
        <end position="100"/>
    </location>
</feature>
<dbReference type="EMBL" id="MJEQ01000928">
    <property type="protein sequence ID" value="OIT33161.1"/>
    <property type="molecule type" value="Genomic_DNA"/>
</dbReference>
<evidence type="ECO:0000313" key="3">
    <source>
        <dbReference type="Proteomes" id="UP000187609"/>
    </source>
</evidence>
<accession>A0A314KUJ3</accession>
<dbReference type="PANTHER" id="PTHR36045:SF2">
    <property type="entry name" value="OS04G0558500 PROTEIN"/>
    <property type="match status" value="1"/>
</dbReference>
<comment type="caution">
    <text evidence="2">The sequence shown here is derived from an EMBL/GenBank/DDBJ whole genome shotgun (WGS) entry which is preliminary data.</text>
</comment>
<feature type="region of interest" description="Disordered" evidence="1">
    <location>
        <begin position="1"/>
        <end position="24"/>
    </location>
</feature>
<dbReference type="KEGG" id="nau:109206353"/>
<dbReference type="Proteomes" id="UP000187609">
    <property type="component" value="Unassembled WGS sequence"/>
</dbReference>
<dbReference type="OrthoDB" id="781564at2759"/>
<feature type="compositionally biased region" description="Polar residues" evidence="1">
    <location>
        <begin position="1"/>
        <end position="15"/>
    </location>
</feature>
<evidence type="ECO:0000313" key="2">
    <source>
        <dbReference type="EMBL" id="OIT33161.1"/>
    </source>
</evidence>
<dbReference type="AlphaFoldDB" id="A0A314KUJ3"/>
<keyword evidence="3" id="KW-1185">Reference proteome</keyword>
<name>A0A314KUJ3_NICAT</name>
<protein>
    <submittedName>
        <fullName evidence="2">Uncharacterized protein</fullName>
    </submittedName>
</protein>
<evidence type="ECO:0000256" key="1">
    <source>
        <dbReference type="SAM" id="MobiDB-lite"/>
    </source>
</evidence>
<dbReference type="SMR" id="A0A314KUJ3"/>
<dbReference type="Gramene" id="OIT33161">
    <property type="protein sequence ID" value="OIT33161"/>
    <property type="gene ID" value="A4A49_06597"/>
</dbReference>
<organism evidence="2 3">
    <name type="scientific">Nicotiana attenuata</name>
    <name type="common">Coyote tobacco</name>
    <dbReference type="NCBI Taxonomy" id="49451"/>
    <lineage>
        <taxon>Eukaryota</taxon>
        <taxon>Viridiplantae</taxon>
        <taxon>Streptophyta</taxon>
        <taxon>Embryophyta</taxon>
        <taxon>Tracheophyta</taxon>
        <taxon>Spermatophyta</taxon>
        <taxon>Magnoliopsida</taxon>
        <taxon>eudicotyledons</taxon>
        <taxon>Gunneridae</taxon>
        <taxon>Pentapetalae</taxon>
        <taxon>asterids</taxon>
        <taxon>lamiids</taxon>
        <taxon>Solanales</taxon>
        <taxon>Solanaceae</taxon>
        <taxon>Nicotianoideae</taxon>
        <taxon>Nicotianeae</taxon>
        <taxon>Nicotiana</taxon>
    </lineage>
</organism>
<reference evidence="2" key="1">
    <citation type="submission" date="2016-11" db="EMBL/GenBank/DDBJ databases">
        <title>The genome of Nicotiana attenuata.</title>
        <authorList>
            <person name="Xu S."/>
            <person name="Brockmoeller T."/>
            <person name="Gaquerel E."/>
            <person name="Navarro A."/>
            <person name="Kuhl H."/>
            <person name="Gase K."/>
            <person name="Ling Z."/>
            <person name="Zhou W."/>
            <person name="Kreitzer C."/>
            <person name="Stanke M."/>
            <person name="Tang H."/>
            <person name="Lyons E."/>
            <person name="Pandey P."/>
            <person name="Pandey S.P."/>
            <person name="Timmermann B."/>
            <person name="Baldwin I.T."/>
        </authorList>
    </citation>
    <scope>NUCLEOTIDE SEQUENCE [LARGE SCALE GENOMIC DNA]</scope>
    <source>
        <strain evidence="2">UT</strain>
    </source>
</reference>
<proteinExistence type="predicted"/>
<dbReference type="PANTHER" id="PTHR36045">
    <property type="entry name" value="OS04G0558500 PROTEIN"/>
    <property type="match status" value="1"/>
</dbReference>
<sequence length="161" mass="18340">METSRAQQQQNQVESRVNELEVDEAERQLEEEVRELEERVNQTAERVLELRTTLPHQLKTTLASLHVAQRPVSYGGSESQPDRSSDPLISDVEGPSRRGAALAEEMQKQAEKVQLLKQKISSIGSALPIVLNKRKECMARIDKLQSRKKAIRPVFKRKRTS</sequence>